<evidence type="ECO:0000313" key="2">
    <source>
        <dbReference type="EMBL" id="RTS42289.1"/>
    </source>
</evidence>
<feature type="coiled-coil region" evidence="1">
    <location>
        <begin position="108"/>
        <end position="135"/>
    </location>
</feature>
<comment type="caution">
    <text evidence="2">The sequence shown here is derived from an EMBL/GenBank/DDBJ whole genome shotgun (WGS) entry which is preliminary data.</text>
</comment>
<keyword evidence="1" id="KW-0175">Coiled coil</keyword>
<evidence type="ECO:0000256" key="1">
    <source>
        <dbReference type="SAM" id="Coils"/>
    </source>
</evidence>
<dbReference type="RefSeq" id="WP_003150804.1">
    <property type="nucleotide sequence ID" value="NZ_LFXS01000045.1"/>
</dbReference>
<organism evidence="2 3">
    <name type="scientific">Pseudomonas aeruginosa</name>
    <dbReference type="NCBI Taxonomy" id="287"/>
    <lineage>
        <taxon>Bacteria</taxon>
        <taxon>Pseudomonadati</taxon>
        <taxon>Pseudomonadota</taxon>
        <taxon>Gammaproteobacteria</taxon>
        <taxon>Pseudomonadales</taxon>
        <taxon>Pseudomonadaceae</taxon>
        <taxon>Pseudomonas</taxon>
    </lineage>
</organism>
<dbReference type="Proteomes" id="UP000276985">
    <property type="component" value="Unassembled WGS sequence"/>
</dbReference>
<sequence length="280" mass="32286">MLPRIDLQAMERVARDMANQELSKYLCSTMDAVLPRIPTIPQYVPHLVAMAGELACAAGYDQGRTYSIYVMICFLLGPGWEHDPGNRRVTQALADPGTDIDARLNLALNQAIQQRKRLETRLPQMLARIEQMLAREDTALMETVWDDFRKWARSWHGIAEEDQVLDLFEIYETGAFQLHRRKPPQRKRLTASDRQTYARINWPLPQPADPYREFAPQVSLMIGRLVLLAMAYGRTFYRNPLLQPLHQILVETPTSPLQTTALQAFIRQHRHALTEHPHGR</sequence>
<evidence type="ECO:0000313" key="3">
    <source>
        <dbReference type="Proteomes" id="UP000276985"/>
    </source>
</evidence>
<proteinExistence type="predicted"/>
<dbReference type="AlphaFoldDB" id="A0ABD7JX78"/>
<accession>A0ABD7JX78</accession>
<gene>
    <name evidence="2" type="ORF">DY940_23790</name>
</gene>
<protein>
    <submittedName>
        <fullName evidence="2">Uncharacterized protein</fullName>
    </submittedName>
</protein>
<dbReference type="EMBL" id="RXTL01000031">
    <property type="protein sequence ID" value="RTS42289.1"/>
    <property type="molecule type" value="Genomic_DNA"/>
</dbReference>
<reference evidence="2 3" key="1">
    <citation type="submission" date="2018-12" db="EMBL/GenBank/DDBJ databases">
        <title>Pseudomonas aeruginosa Diversity Panel.</title>
        <authorList>
            <person name="Snesrud E."/>
            <person name="Mcgann P."/>
        </authorList>
    </citation>
    <scope>NUCLEOTIDE SEQUENCE [LARGE SCALE GENOMIC DNA]</scope>
    <source>
        <strain evidence="2 3">MRSN6241</strain>
    </source>
</reference>
<name>A0ABD7JX78_PSEAI</name>